<feature type="region of interest" description="Disordered" evidence="11">
    <location>
        <begin position="1387"/>
        <end position="1481"/>
    </location>
</feature>
<dbReference type="Gene3D" id="2.40.50.40">
    <property type="match status" value="1"/>
</dbReference>
<dbReference type="Pfam" id="PF06465">
    <property type="entry name" value="DUF1087"/>
    <property type="match status" value="1"/>
</dbReference>
<dbReference type="PROSITE" id="PS51194">
    <property type="entry name" value="HELICASE_CTER"/>
    <property type="match status" value="1"/>
</dbReference>
<feature type="compositionally biased region" description="Low complexity" evidence="11">
    <location>
        <begin position="1958"/>
        <end position="1981"/>
    </location>
</feature>
<dbReference type="InterPro" id="IPR000330">
    <property type="entry name" value="SNF2_N"/>
</dbReference>
<dbReference type="PANTHER" id="PTHR45623">
    <property type="entry name" value="CHROMODOMAIN-HELICASE-DNA-BINDING PROTEIN 3-RELATED-RELATED"/>
    <property type="match status" value="1"/>
</dbReference>
<dbReference type="GO" id="GO:0042393">
    <property type="term" value="F:histone binding"/>
    <property type="evidence" value="ECO:0007669"/>
    <property type="project" value="TreeGrafter"/>
</dbReference>
<evidence type="ECO:0000259" key="13">
    <source>
        <dbReference type="PROSITE" id="PS50016"/>
    </source>
</evidence>
<dbReference type="InterPro" id="IPR001965">
    <property type="entry name" value="Znf_PHD"/>
</dbReference>
<dbReference type="InterPro" id="IPR009463">
    <property type="entry name" value="DUF1087"/>
</dbReference>
<dbReference type="PROSITE" id="PS50016">
    <property type="entry name" value="ZF_PHD_2"/>
    <property type="match status" value="2"/>
</dbReference>
<feature type="region of interest" description="Disordered" evidence="11">
    <location>
        <begin position="1350"/>
        <end position="1372"/>
    </location>
</feature>
<dbReference type="InterPro" id="IPR012958">
    <property type="entry name" value="CHD_N"/>
</dbReference>
<dbReference type="Pfam" id="PF06461">
    <property type="entry name" value="CHDII_SANT-like"/>
    <property type="match status" value="1"/>
</dbReference>
<dbReference type="InterPro" id="IPR011011">
    <property type="entry name" value="Znf_FYVE_PHD"/>
</dbReference>
<gene>
    <name evidence="16" type="ORF">BV898_07762</name>
</gene>
<dbReference type="InterPro" id="IPR049730">
    <property type="entry name" value="SNF2/RAD54-like_C"/>
</dbReference>
<evidence type="ECO:0000259" key="15">
    <source>
        <dbReference type="PROSITE" id="PS51194"/>
    </source>
</evidence>
<dbReference type="InterPro" id="IPR019786">
    <property type="entry name" value="Zinc_finger_PHD-type_CS"/>
</dbReference>
<dbReference type="PANTHER" id="PTHR45623:SF17">
    <property type="entry name" value="CHROMODOMAIN-HELICASE-DNA-BINDING PROTEIN 3-RELATED"/>
    <property type="match status" value="1"/>
</dbReference>
<feature type="compositionally biased region" description="Basic and acidic residues" evidence="11">
    <location>
        <begin position="1457"/>
        <end position="1476"/>
    </location>
</feature>
<evidence type="ECO:0000259" key="12">
    <source>
        <dbReference type="PROSITE" id="PS50013"/>
    </source>
</evidence>
<dbReference type="Pfam" id="PF08074">
    <property type="entry name" value="CHDCT2"/>
    <property type="match status" value="1"/>
</dbReference>
<feature type="region of interest" description="Disordered" evidence="11">
    <location>
        <begin position="1"/>
        <end position="190"/>
    </location>
</feature>
<feature type="compositionally biased region" description="Acidic residues" evidence="11">
    <location>
        <begin position="484"/>
        <end position="500"/>
    </location>
</feature>
<evidence type="ECO:0000313" key="17">
    <source>
        <dbReference type="Proteomes" id="UP000192578"/>
    </source>
</evidence>
<evidence type="ECO:0000256" key="6">
    <source>
        <dbReference type="ARBA" id="ARBA00022801"/>
    </source>
</evidence>
<feature type="compositionally biased region" description="Acidic residues" evidence="11">
    <location>
        <begin position="2015"/>
        <end position="2024"/>
    </location>
</feature>
<dbReference type="OrthoDB" id="5857104at2759"/>
<dbReference type="Pfam" id="PF00271">
    <property type="entry name" value="Helicase_C"/>
    <property type="match status" value="1"/>
</dbReference>
<feature type="domain" description="Chromo" evidence="12">
    <location>
        <begin position="676"/>
        <end position="739"/>
    </location>
</feature>
<dbReference type="PROSITE" id="PS50013">
    <property type="entry name" value="CHROMO_2"/>
    <property type="match status" value="1"/>
</dbReference>
<dbReference type="SUPFAM" id="SSF57903">
    <property type="entry name" value="FYVE/PHD zinc finger"/>
    <property type="match status" value="2"/>
</dbReference>
<dbReference type="Pfam" id="PF00176">
    <property type="entry name" value="SNF2-rel_dom"/>
    <property type="match status" value="1"/>
</dbReference>
<feature type="region of interest" description="Disordered" evidence="11">
    <location>
        <begin position="1932"/>
        <end position="2024"/>
    </location>
</feature>
<accession>A0A1W0WSJ7</accession>
<evidence type="ECO:0000256" key="1">
    <source>
        <dbReference type="ARBA" id="ARBA00004123"/>
    </source>
</evidence>
<dbReference type="FunFam" id="3.40.50.10810:FF:000001">
    <property type="entry name" value="chromodomain-helicase-DNA-binding protein 3 isoform X1"/>
    <property type="match status" value="1"/>
</dbReference>
<dbReference type="GO" id="GO:0140658">
    <property type="term" value="F:ATP-dependent chromatin remodeler activity"/>
    <property type="evidence" value="ECO:0007669"/>
    <property type="project" value="TreeGrafter"/>
</dbReference>
<dbReference type="Pfam" id="PF08073">
    <property type="entry name" value="CHDNT"/>
    <property type="match status" value="1"/>
</dbReference>
<keyword evidence="5 10" id="KW-0863">Zinc-finger</keyword>
<reference evidence="17" key="1">
    <citation type="submission" date="2017-01" db="EMBL/GenBank/DDBJ databases">
        <title>Comparative genomics of anhydrobiosis in the tardigrade Hypsibius dujardini.</title>
        <authorList>
            <person name="Yoshida Y."/>
            <person name="Koutsovoulos G."/>
            <person name="Laetsch D."/>
            <person name="Stevens L."/>
            <person name="Kumar S."/>
            <person name="Horikawa D."/>
            <person name="Ishino K."/>
            <person name="Komine S."/>
            <person name="Tomita M."/>
            <person name="Blaxter M."/>
            <person name="Arakawa K."/>
        </authorList>
    </citation>
    <scope>NUCLEOTIDE SEQUENCE [LARGE SCALE GENOMIC DNA]</scope>
    <source>
        <strain evidence="17">Z151</strain>
    </source>
</reference>
<dbReference type="SMART" id="SM01147">
    <property type="entry name" value="DUF1087"/>
    <property type="match status" value="1"/>
</dbReference>
<evidence type="ECO:0000256" key="5">
    <source>
        <dbReference type="ARBA" id="ARBA00022771"/>
    </source>
</evidence>
<keyword evidence="9" id="KW-0539">Nucleus</keyword>
<feature type="compositionally biased region" description="Low complexity" evidence="11">
    <location>
        <begin position="1436"/>
        <end position="1447"/>
    </location>
</feature>
<dbReference type="GO" id="GO:0016887">
    <property type="term" value="F:ATP hydrolysis activity"/>
    <property type="evidence" value="ECO:0007669"/>
    <property type="project" value="TreeGrafter"/>
</dbReference>
<dbReference type="InterPro" id="IPR009462">
    <property type="entry name" value="CHD_II_SANT-like"/>
</dbReference>
<evidence type="ECO:0000256" key="9">
    <source>
        <dbReference type="ARBA" id="ARBA00023242"/>
    </source>
</evidence>
<keyword evidence="8" id="KW-0067">ATP-binding</keyword>
<keyword evidence="3" id="KW-0677">Repeat</keyword>
<dbReference type="SMART" id="SM00249">
    <property type="entry name" value="PHD"/>
    <property type="match status" value="2"/>
</dbReference>
<feature type="compositionally biased region" description="Acidic residues" evidence="11">
    <location>
        <begin position="97"/>
        <end position="113"/>
    </location>
</feature>
<feature type="compositionally biased region" description="Basic and acidic residues" evidence="11">
    <location>
        <begin position="355"/>
        <end position="369"/>
    </location>
</feature>
<evidence type="ECO:0000256" key="8">
    <source>
        <dbReference type="ARBA" id="ARBA00022840"/>
    </source>
</evidence>
<dbReference type="GO" id="GO:0003682">
    <property type="term" value="F:chromatin binding"/>
    <property type="evidence" value="ECO:0007669"/>
    <property type="project" value="TreeGrafter"/>
</dbReference>
<dbReference type="CDD" id="cd17994">
    <property type="entry name" value="DEXHc_CHD3_4_5"/>
    <property type="match status" value="1"/>
</dbReference>
<dbReference type="SUPFAM" id="SSF54160">
    <property type="entry name" value="Chromo domain-like"/>
    <property type="match status" value="2"/>
</dbReference>
<keyword evidence="2" id="KW-0479">Metal-binding</keyword>
<dbReference type="InterPro" id="IPR014001">
    <property type="entry name" value="Helicase_ATP-bd"/>
</dbReference>
<dbReference type="GO" id="GO:0005524">
    <property type="term" value="F:ATP binding"/>
    <property type="evidence" value="ECO:0007669"/>
    <property type="project" value="UniProtKB-KW"/>
</dbReference>
<feature type="compositionally biased region" description="Basic residues" evidence="11">
    <location>
        <begin position="1396"/>
        <end position="1405"/>
    </location>
</feature>
<dbReference type="Gene3D" id="3.40.50.10810">
    <property type="entry name" value="Tandem AAA-ATPase domain"/>
    <property type="match status" value="1"/>
</dbReference>
<dbReference type="PROSITE" id="PS51192">
    <property type="entry name" value="HELICASE_ATP_BIND_1"/>
    <property type="match status" value="1"/>
</dbReference>
<feature type="compositionally biased region" description="Polar residues" evidence="11">
    <location>
        <begin position="27"/>
        <end position="56"/>
    </location>
</feature>
<dbReference type="FunFam" id="3.40.50.300:FF:000015">
    <property type="entry name" value="chromodomain-helicase-DNA-binding protein 9 isoform X1"/>
    <property type="match status" value="1"/>
</dbReference>
<comment type="caution">
    <text evidence="16">The sequence shown here is derived from an EMBL/GenBank/DDBJ whole genome shotgun (WGS) entry which is preliminary data.</text>
</comment>
<feature type="domain" description="PHD-type" evidence="13">
    <location>
        <begin position="430"/>
        <end position="477"/>
    </location>
</feature>
<dbReference type="SMART" id="SM00298">
    <property type="entry name" value="CHROMO"/>
    <property type="match status" value="2"/>
</dbReference>
<dbReference type="GO" id="GO:0000785">
    <property type="term" value="C:chromatin"/>
    <property type="evidence" value="ECO:0007669"/>
    <property type="project" value="TreeGrafter"/>
</dbReference>
<dbReference type="InterPro" id="IPR038718">
    <property type="entry name" value="SNF2-like_sf"/>
</dbReference>
<feature type="domain" description="PHD-type" evidence="13">
    <location>
        <begin position="514"/>
        <end position="561"/>
    </location>
</feature>
<feature type="region of interest" description="Disordered" evidence="11">
    <location>
        <begin position="468"/>
        <end position="504"/>
    </location>
</feature>
<keyword evidence="17" id="KW-1185">Reference proteome</keyword>
<evidence type="ECO:0000256" key="3">
    <source>
        <dbReference type="ARBA" id="ARBA00022737"/>
    </source>
</evidence>
<evidence type="ECO:0000256" key="2">
    <source>
        <dbReference type="ARBA" id="ARBA00022723"/>
    </source>
</evidence>
<keyword evidence="6" id="KW-0378">Hydrolase</keyword>
<dbReference type="SMART" id="SM01146">
    <property type="entry name" value="DUF1086"/>
    <property type="match status" value="1"/>
</dbReference>
<dbReference type="PROSITE" id="PS01359">
    <property type="entry name" value="ZF_PHD_1"/>
    <property type="match status" value="2"/>
</dbReference>
<dbReference type="GO" id="GO:0003677">
    <property type="term" value="F:DNA binding"/>
    <property type="evidence" value="ECO:0007669"/>
    <property type="project" value="InterPro"/>
</dbReference>
<dbReference type="CDD" id="cd15532">
    <property type="entry name" value="PHD2_CHD_II"/>
    <property type="match status" value="1"/>
</dbReference>
<dbReference type="InterPro" id="IPR016197">
    <property type="entry name" value="Chromo-like_dom_sf"/>
</dbReference>
<dbReference type="InterPro" id="IPR001650">
    <property type="entry name" value="Helicase_C-like"/>
</dbReference>
<evidence type="ECO:0000259" key="14">
    <source>
        <dbReference type="PROSITE" id="PS51192"/>
    </source>
</evidence>
<name>A0A1W0WSJ7_HYPEX</name>
<dbReference type="CDD" id="cd18662">
    <property type="entry name" value="CD2_tandem_CHD3-4_like"/>
    <property type="match status" value="1"/>
</dbReference>
<evidence type="ECO:0000256" key="11">
    <source>
        <dbReference type="SAM" id="MobiDB-lite"/>
    </source>
</evidence>
<feature type="compositionally biased region" description="Basic residues" evidence="11">
    <location>
        <begin position="121"/>
        <end position="145"/>
    </location>
</feature>
<evidence type="ECO:0000313" key="16">
    <source>
        <dbReference type="EMBL" id="OQV18172.1"/>
    </source>
</evidence>
<evidence type="ECO:0000256" key="7">
    <source>
        <dbReference type="ARBA" id="ARBA00022833"/>
    </source>
</evidence>
<dbReference type="Pfam" id="PF00628">
    <property type="entry name" value="PHD"/>
    <property type="match status" value="2"/>
</dbReference>
<feature type="compositionally biased region" description="Low complexity" evidence="11">
    <location>
        <begin position="316"/>
        <end position="341"/>
    </location>
</feature>
<evidence type="ECO:0000256" key="10">
    <source>
        <dbReference type="PROSITE-ProRule" id="PRU00146"/>
    </source>
</evidence>
<feature type="compositionally biased region" description="Basic and acidic residues" evidence="11">
    <location>
        <begin position="758"/>
        <end position="767"/>
    </location>
</feature>
<comment type="subcellular location">
    <subcellularLocation>
        <location evidence="1">Nucleus</location>
    </subcellularLocation>
</comment>
<dbReference type="EMBL" id="MTYJ01000052">
    <property type="protein sequence ID" value="OQV18172.1"/>
    <property type="molecule type" value="Genomic_DNA"/>
</dbReference>
<dbReference type="SMART" id="SM00487">
    <property type="entry name" value="DEXDc"/>
    <property type="match status" value="1"/>
</dbReference>
<organism evidence="16 17">
    <name type="scientific">Hypsibius exemplaris</name>
    <name type="common">Freshwater tardigrade</name>
    <dbReference type="NCBI Taxonomy" id="2072580"/>
    <lineage>
        <taxon>Eukaryota</taxon>
        <taxon>Metazoa</taxon>
        <taxon>Ecdysozoa</taxon>
        <taxon>Tardigrada</taxon>
        <taxon>Eutardigrada</taxon>
        <taxon>Parachela</taxon>
        <taxon>Hypsibioidea</taxon>
        <taxon>Hypsibiidae</taxon>
        <taxon>Hypsibius</taxon>
    </lineage>
</organism>
<keyword evidence="4" id="KW-0547">Nucleotide-binding</keyword>
<dbReference type="Gene3D" id="1.10.10.60">
    <property type="entry name" value="Homeodomain-like"/>
    <property type="match status" value="1"/>
</dbReference>
<keyword evidence="7" id="KW-0862">Zinc</keyword>
<feature type="domain" description="Helicase C-terminal" evidence="15">
    <location>
        <begin position="1110"/>
        <end position="1279"/>
    </location>
</feature>
<dbReference type="CDD" id="cd18793">
    <property type="entry name" value="SF2_C_SNF"/>
    <property type="match status" value="1"/>
</dbReference>
<dbReference type="InterPro" id="IPR023780">
    <property type="entry name" value="Chromo_domain"/>
</dbReference>
<dbReference type="GO" id="GO:0005634">
    <property type="term" value="C:nucleus"/>
    <property type="evidence" value="ECO:0007669"/>
    <property type="project" value="UniProtKB-SubCell"/>
</dbReference>
<feature type="compositionally biased region" description="Basic and acidic residues" evidence="11">
    <location>
        <begin position="1648"/>
        <end position="1658"/>
    </location>
</feature>
<dbReference type="Gene3D" id="3.30.40.10">
    <property type="entry name" value="Zinc/RING finger domain, C3HC4 (zinc finger)"/>
    <property type="match status" value="2"/>
</dbReference>
<dbReference type="InterPro" id="IPR027417">
    <property type="entry name" value="P-loop_NTPase"/>
</dbReference>
<feature type="compositionally biased region" description="Polar residues" evidence="11">
    <location>
        <begin position="70"/>
        <end position="81"/>
    </location>
</feature>
<feature type="compositionally biased region" description="Low complexity" evidence="11">
    <location>
        <begin position="82"/>
        <end position="96"/>
    </location>
</feature>
<dbReference type="InterPro" id="IPR012957">
    <property type="entry name" value="CHD_C2"/>
</dbReference>
<dbReference type="Gene3D" id="3.40.50.300">
    <property type="entry name" value="P-loop containing nucleotide triphosphate hydrolases"/>
    <property type="match status" value="1"/>
</dbReference>
<evidence type="ECO:0000256" key="4">
    <source>
        <dbReference type="ARBA" id="ARBA00022741"/>
    </source>
</evidence>
<dbReference type="InterPro" id="IPR019787">
    <property type="entry name" value="Znf_PHD-finger"/>
</dbReference>
<dbReference type="Proteomes" id="UP000192578">
    <property type="component" value="Unassembled WGS sequence"/>
</dbReference>
<feature type="compositionally biased region" description="Polar residues" evidence="11">
    <location>
        <begin position="1410"/>
        <end position="1419"/>
    </location>
</feature>
<feature type="region of interest" description="Disordered" evidence="11">
    <location>
        <begin position="737"/>
        <end position="767"/>
    </location>
</feature>
<feature type="region of interest" description="Disordered" evidence="11">
    <location>
        <begin position="1643"/>
        <end position="1665"/>
    </location>
</feature>
<dbReference type="Pfam" id="PF00385">
    <property type="entry name" value="Chromo"/>
    <property type="match status" value="1"/>
</dbReference>
<feature type="domain" description="Helicase ATP-binding" evidence="14">
    <location>
        <begin position="796"/>
        <end position="980"/>
    </location>
</feature>
<feature type="region of interest" description="Disordered" evidence="11">
    <location>
        <begin position="302"/>
        <end position="369"/>
    </location>
</feature>
<dbReference type="InterPro" id="IPR013083">
    <property type="entry name" value="Znf_RING/FYVE/PHD"/>
</dbReference>
<dbReference type="SMART" id="SM00490">
    <property type="entry name" value="HELICc"/>
    <property type="match status" value="1"/>
</dbReference>
<sequence>MDEGRGLGERSRSQKARSGRDAGGFGSTISGPDSTLSGASASTYPPVSDPSPSANQDADEEDGGGYNLSARASSMNLHSYNQSQAAAGAAEPSTAAGEEDDEDDDADEADEQPAFESPAAKKSKKGGARKKGSKRSSKSKGRKSKPPMTPSTATTHPDTESMEEPQLIAGVSIEGGVGEVEKRVKSSSRKGKKEAAAAEAGGAAASTVAGGSGAAAAAASNMKSSEEICEYQGLQNVDIEFTDEDFQTLTTYKAFCQHVRPMLMEVNQTAAMAKILSLLGAKWREFMERHPYPELLRTTTKLLLNPPPEDDPPTPSTSATKKSKRTTASPKAKPTATTSLKVKLKRKKGGGGSEDDYRATKDRNSDEEFERMLEEADDVYKQEVESRSFSGRKRTAPRSSAVAAALPIKKKVKKLVKKPVKKEVVEMENQDYCEVCGAGGEIILCDTCPKAFHLVCLEPELEEAPEGRWSCPQCEQEGRGGPDKDEEEENEEEEEEEVEVPVEGAKPERSIENMEYCRVCFDGGELLLCDGCPSAFHIECLNPPIKDIPDGEWLCPRCTCPQLKARVGKILHWRWTDPSGIADLPIDPEKGPKRRPPKVREFLVKYDILSYWHCDWQPEIRLDVNQPALVRNYFRKNNMDEPPQLEEISEAKRLRHHDEAELEERFYRYGIRPEWIQVHRIINHREQRTGENQYLVKWRELNYEHCTWEDEALKSVVPDFQKGMDAYWDLRQQAEATTAERGKKKKSKDGKSKLSQHFPDKPTCDPRKQFMEQPDYITATGGALHPYQLEGLNWLRYSWANGTDTILADEMGLGKTIQTIVFLYSLYKEGHCRGPFIVSAPLSTLINWEREFEMWAPDFYVVTYIGDRDARAVIRENEFSFERGAIRSGAKASRVRDGFEVKFNVLLTSMEMVSVDQPTLGSLDWKILVVDEAHRLKNNQSKFFRVLRQYKLGYKLLLTGTPLQNNLEELFHLLNFLSPDRFSDMTEFTSDFADLSKEDQVQKLHDIMGSHLLRRLKADVLKNMPTKSEFIVRVDMNAVQKKYYKFILTRNYEALHTKGGGSSLINVMMELKKCCNHPYLVAAAAAEAIKMPNGSYEGPSLIKACGKLELLSKMLRQLKATGNRVLIFSQMTRMLDILEDFLEYEGYKYERIDGQITGSQRQDAIDRFNEPGAQQFVFLLSTRAGGLGINLATADTVIIYDSDWNPHNDIQAFSRAHRIGQTNKVMIYRYVTRASVEERVTQVAKKKMMLTHLVVRSGGVQFSKKELDDILKFGTEELFKDDVVEGATAEGGAPVKDASGDGPGAIHYDDEAVGRLLDRSQEGIQEKEAGLNEYLSSFKVATYNIVNPAEDEEADDENSQPETTEETAPSGDPVYWERLLRHHFEQHQEDLSRQMGKGKRLRTRRVNYSADGTATQTAVDNWEDFQGAGPSGAGAGSDDNSSFSSPSDDNDEEDDEFGLHSDLPKEAKKGRKRDDGPLPPLLSKLAGGGFEVLGFNPRQRKSFGNGVLRYGIPSEDEQSWQWNIRDLRAKSEKHFRAYAAMFMRHLCEPGPDNAEAFSDGVPREGISRHHILSRIGITSLIKKKVKEFEPVNGKHSMPELLAAMQKQSQQAAADAADKREREREILKLKESGASEEAIAEAVAALPHRQREEKAEDGPPPKPRRKFMFNICDSGFTELHTLWFNEERAIKQTPEHEIWNRKHDYWLLAGIAHHGYGQFNAVQNDPRFAIVNEPFKTATAKMNFLELKNKFMQRRFKLLEQALIVEEQIRRAAYLQLTQDPNGPLMQMSRTYNNIHSVSQNHQDIAAASLASNRPAQVVYRQVLQQLDDLLSDLKQDMTKLPLSVAQLPAVSKRLGMSERGILSQLTANKIKTAAVPGAADDGPSTSAAGQSAAAEDQPFPIVNYYKAGPQFATGVSFPQSLKDFQASPDVEMLDDSQVPSTSGYGRQNGGTSRKEAKPLSLSKKGSSLKKPIPAVASSDSLADADRMDDQPALVIDNGNDGGGAGKSGAPVVIDVPDEDGDFDDRDMAAAQDEEVQDLSRKK</sequence>
<feature type="compositionally biased region" description="Basic and acidic residues" evidence="11">
    <location>
        <begin position="1"/>
        <end position="12"/>
    </location>
</feature>
<feature type="compositionally biased region" description="Acidic residues" evidence="11">
    <location>
        <begin position="1350"/>
        <end position="1365"/>
    </location>
</feature>
<feature type="compositionally biased region" description="Polar residues" evidence="11">
    <location>
        <begin position="1937"/>
        <end position="1951"/>
    </location>
</feature>
<dbReference type="InterPro" id="IPR000953">
    <property type="entry name" value="Chromo/chromo_shadow_dom"/>
</dbReference>
<proteinExistence type="predicted"/>
<protein>
    <submittedName>
        <fullName evidence="16">Chromodomain-helicase-DNA-binding protein 3-like protein</fullName>
    </submittedName>
</protein>
<dbReference type="SUPFAM" id="SSF52540">
    <property type="entry name" value="P-loop containing nucleoside triphosphate hydrolases"/>
    <property type="match status" value="2"/>
</dbReference>
<dbReference type="GO" id="GO:0008270">
    <property type="term" value="F:zinc ion binding"/>
    <property type="evidence" value="ECO:0007669"/>
    <property type="project" value="UniProtKB-KW"/>
</dbReference>